<dbReference type="GO" id="GO:0009279">
    <property type="term" value="C:cell outer membrane"/>
    <property type="evidence" value="ECO:0007669"/>
    <property type="project" value="UniProtKB-SubCell"/>
</dbReference>
<dbReference type="KEGG" id="mmab:HQ865_19460"/>
<comment type="similarity">
    <text evidence="8 9">Belongs to the TonB-dependent receptor family.</text>
</comment>
<dbReference type="PROSITE" id="PS52016">
    <property type="entry name" value="TONB_DEPENDENT_REC_3"/>
    <property type="match status" value="1"/>
</dbReference>
<evidence type="ECO:0000259" key="11">
    <source>
        <dbReference type="Pfam" id="PF00593"/>
    </source>
</evidence>
<accession>A0A7D4TR89</accession>
<dbReference type="Gene3D" id="2.60.40.1120">
    <property type="entry name" value="Carboxypeptidase-like, regulatory domain"/>
    <property type="match status" value="1"/>
</dbReference>
<evidence type="ECO:0000256" key="6">
    <source>
        <dbReference type="ARBA" id="ARBA00023136"/>
    </source>
</evidence>
<evidence type="ECO:0000256" key="9">
    <source>
        <dbReference type="RuleBase" id="RU003357"/>
    </source>
</evidence>
<evidence type="ECO:0000256" key="10">
    <source>
        <dbReference type="SAM" id="SignalP"/>
    </source>
</evidence>
<dbReference type="SUPFAM" id="SSF56935">
    <property type="entry name" value="Porins"/>
    <property type="match status" value="1"/>
</dbReference>
<dbReference type="EMBL" id="CP054139">
    <property type="protein sequence ID" value="QKJ33213.1"/>
    <property type="molecule type" value="Genomic_DNA"/>
</dbReference>
<keyword evidence="10" id="KW-0732">Signal</keyword>
<feature type="domain" description="TonB-dependent receptor-like beta-barrel" evidence="11">
    <location>
        <begin position="444"/>
        <end position="860"/>
    </location>
</feature>
<keyword evidence="7 8" id="KW-0998">Cell outer membrane</keyword>
<keyword evidence="14" id="KW-1185">Reference proteome</keyword>
<protein>
    <submittedName>
        <fullName evidence="13">SusC/RagA family TonB-linked outer membrane protein</fullName>
    </submittedName>
</protein>
<keyword evidence="5 9" id="KW-0798">TonB box</keyword>
<proteinExistence type="inferred from homology"/>
<evidence type="ECO:0000256" key="3">
    <source>
        <dbReference type="ARBA" id="ARBA00022452"/>
    </source>
</evidence>
<dbReference type="InterPro" id="IPR036942">
    <property type="entry name" value="Beta-barrel_TonB_sf"/>
</dbReference>
<keyword evidence="4 8" id="KW-0812">Transmembrane</keyword>
<evidence type="ECO:0000259" key="12">
    <source>
        <dbReference type="Pfam" id="PF07715"/>
    </source>
</evidence>
<evidence type="ECO:0000256" key="4">
    <source>
        <dbReference type="ARBA" id="ARBA00022692"/>
    </source>
</evidence>
<evidence type="ECO:0000256" key="7">
    <source>
        <dbReference type="ARBA" id="ARBA00023237"/>
    </source>
</evidence>
<dbReference type="InterPro" id="IPR037066">
    <property type="entry name" value="Plug_dom_sf"/>
</dbReference>
<evidence type="ECO:0000256" key="1">
    <source>
        <dbReference type="ARBA" id="ARBA00004571"/>
    </source>
</evidence>
<reference evidence="13 14" key="1">
    <citation type="submission" date="2020-05" db="EMBL/GenBank/DDBJ databases">
        <title>Mucilaginibacter mali sp. nov.</title>
        <authorList>
            <person name="Kim H.S."/>
            <person name="Lee K.C."/>
            <person name="Suh M.K."/>
            <person name="Kim J.-S."/>
            <person name="Han K.-I."/>
            <person name="Eom M.K."/>
            <person name="Shin Y.K."/>
            <person name="Lee J.-S."/>
        </authorList>
    </citation>
    <scope>NUCLEOTIDE SEQUENCE [LARGE SCALE GENOMIC DNA]</scope>
    <source>
        <strain evidence="13 14">G2-14</strain>
    </source>
</reference>
<evidence type="ECO:0000256" key="2">
    <source>
        <dbReference type="ARBA" id="ARBA00022448"/>
    </source>
</evidence>
<dbReference type="InterPro" id="IPR023997">
    <property type="entry name" value="TonB-dep_OMP_SusC/RagA_CS"/>
</dbReference>
<feature type="chain" id="PRO_5028962819" evidence="10">
    <location>
        <begin position="16"/>
        <end position="1063"/>
    </location>
</feature>
<comment type="subcellular location">
    <subcellularLocation>
        <location evidence="1 8">Cell outer membrane</location>
        <topology evidence="1 8">Multi-pass membrane protein</topology>
    </subcellularLocation>
</comment>
<feature type="signal peptide" evidence="10">
    <location>
        <begin position="1"/>
        <end position="15"/>
    </location>
</feature>
<evidence type="ECO:0000313" key="13">
    <source>
        <dbReference type="EMBL" id="QKJ33213.1"/>
    </source>
</evidence>
<keyword evidence="6 8" id="KW-0472">Membrane</keyword>
<evidence type="ECO:0000256" key="8">
    <source>
        <dbReference type="PROSITE-ProRule" id="PRU01360"/>
    </source>
</evidence>
<name>A0A7D4TR89_9SPHI</name>
<dbReference type="Pfam" id="PF00593">
    <property type="entry name" value="TonB_dep_Rec_b-barrel"/>
    <property type="match status" value="1"/>
</dbReference>
<dbReference type="NCBIfam" id="TIGR04057">
    <property type="entry name" value="SusC_RagA_signa"/>
    <property type="match status" value="1"/>
</dbReference>
<dbReference type="InterPro" id="IPR039426">
    <property type="entry name" value="TonB-dep_rcpt-like"/>
</dbReference>
<dbReference type="InterPro" id="IPR008969">
    <property type="entry name" value="CarboxyPept-like_regulatory"/>
</dbReference>
<sequence>MLLLLLCFLSAETFAARSATVSVIPPKVITGVVKDESGNTLPGVSVSVKGKTIGTTTDVNGKFSLSVPEGNRVVVVSMVGYNSQEVDITNKSYFTITLTDNTSKLNEVIVVGYGSQSREKLSTSVAKLDARVLTDVPYTNIGNALEGNIAGLQVQNLSGQPGAAPRIILRGGTSINNPLGASPLYIMDGIVRPNALADINANDVESIQVLKDAAATAIYGARGSNGVILIATKHGKPNKTAINYNFNGSVGKPMKLVQYAGAADYIALQRQGYVWASAYSPTQIGNLTAATAAGTGNNLLKNTGFTTQYLTSANAYKLNEGWSNMPDPIDPTKTIIYRETNFQNLIYRNAFTGDHYISANGGTDKATFYTGLGYTNSQGTAEVTNWKRLSFNFNGSYKVADNVNAYGQLLYSNRTQNQVPSLANVFYRSASLPGTAKYTFEDGTIAPGGQNNSIGNPDYFYKGPYAPQGDNGLEDVAMNVGFKWNITKDLVFEPYVSMLREGSYAYTFQPAAYLSGLATLVTSRTATQTDNVTRQEQGDATLTYTHTFFTKHNIEGKLGYSHYFRNSRTFNATGQNAATDLIPTLNGSATPTVVNGQNNTLQLDGGFFRVNYDYDAKYLLTVNGRYDGASNLGSQKFGFFPGVSVGWNMDREKFWSNSFLEKTQFKLRGSYGVNGNISGLSDFQPEGSFVTTDLYGGGAPVRPSIIPNSNLKWEQSKTLDLGADIGLFDHKVSMILDFYNRRTDDLLTSVALPQSTGVSTITTNFGSLQTRGVEMEVNVDMLPRKSAFKWMLSANAGYTKRTILKLPFNGIDKNRQGGVEAYDTATGQYVWLGGLQEGGTIGVMTGFKYLGIYQTDADAAKAPNDNSKKKLAGDAIWADLDGNGILENKDQVIAGNQFPTWTGGFNNYFTYKQFTLGIRTDFTTGASLLNYPAYIANGQLQGDALPTADLAAHVWKKVGDVDATYPRYMYQSQTGNYRTSTVSIEKADYLCLRAISLNYALPVEFAHRIKMQGARIGFSANNLHYFTGYSGASPEGGGIDTGGDAGGRYPVSRTYTLSLNVTF</sequence>
<dbReference type="InterPro" id="IPR000531">
    <property type="entry name" value="Beta-barrel_TonB"/>
</dbReference>
<evidence type="ECO:0000313" key="14">
    <source>
        <dbReference type="Proteomes" id="UP000505355"/>
    </source>
</evidence>
<dbReference type="InterPro" id="IPR023996">
    <property type="entry name" value="TonB-dep_OMP_SusC/RagA"/>
</dbReference>
<dbReference type="NCBIfam" id="TIGR04056">
    <property type="entry name" value="OMP_RagA_SusC"/>
    <property type="match status" value="1"/>
</dbReference>
<feature type="domain" description="TonB-dependent receptor plug" evidence="12">
    <location>
        <begin position="119"/>
        <end position="227"/>
    </location>
</feature>
<dbReference type="Gene3D" id="2.170.130.10">
    <property type="entry name" value="TonB-dependent receptor, plug domain"/>
    <property type="match status" value="1"/>
</dbReference>
<dbReference type="Proteomes" id="UP000505355">
    <property type="component" value="Chromosome"/>
</dbReference>
<organism evidence="13 14">
    <name type="scientific">Mucilaginibacter mali</name>
    <dbReference type="NCBI Taxonomy" id="2740462"/>
    <lineage>
        <taxon>Bacteria</taxon>
        <taxon>Pseudomonadati</taxon>
        <taxon>Bacteroidota</taxon>
        <taxon>Sphingobacteriia</taxon>
        <taxon>Sphingobacteriales</taxon>
        <taxon>Sphingobacteriaceae</taxon>
        <taxon>Mucilaginibacter</taxon>
    </lineage>
</organism>
<evidence type="ECO:0000256" key="5">
    <source>
        <dbReference type="ARBA" id="ARBA00023077"/>
    </source>
</evidence>
<dbReference type="Pfam" id="PF13715">
    <property type="entry name" value="CarbopepD_reg_2"/>
    <property type="match status" value="1"/>
</dbReference>
<dbReference type="InterPro" id="IPR012910">
    <property type="entry name" value="Plug_dom"/>
</dbReference>
<dbReference type="AlphaFoldDB" id="A0A7D4TR89"/>
<dbReference type="SUPFAM" id="SSF49464">
    <property type="entry name" value="Carboxypeptidase regulatory domain-like"/>
    <property type="match status" value="1"/>
</dbReference>
<dbReference type="Gene3D" id="2.40.170.20">
    <property type="entry name" value="TonB-dependent receptor, beta-barrel domain"/>
    <property type="match status" value="1"/>
</dbReference>
<keyword evidence="2 8" id="KW-0813">Transport</keyword>
<dbReference type="Pfam" id="PF07715">
    <property type="entry name" value="Plug"/>
    <property type="match status" value="1"/>
</dbReference>
<keyword evidence="3 8" id="KW-1134">Transmembrane beta strand</keyword>
<gene>
    <name evidence="13" type="ORF">HQ865_19460</name>
</gene>